<keyword evidence="1" id="KW-0732">Signal</keyword>
<dbReference type="EMBL" id="VYQF01000019">
    <property type="protein sequence ID" value="KAA9034255.1"/>
    <property type="molecule type" value="Genomic_DNA"/>
</dbReference>
<proteinExistence type="predicted"/>
<feature type="signal peptide" evidence="1">
    <location>
        <begin position="1"/>
        <end position="26"/>
    </location>
</feature>
<gene>
    <name evidence="2" type="ORF">FW778_22860</name>
</gene>
<accession>A0A5J5IDG1</accession>
<dbReference type="RefSeq" id="WP_150417248.1">
    <property type="nucleotide sequence ID" value="NZ_VYQF01000019.1"/>
</dbReference>
<comment type="caution">
    <text evidence="2">The sequence shown here is derived from an EMBL/GenBank/DDBJ whole genome shotgun (WGS) entry which is preliminary data.</text>
</comment>
<evidence type="ECO:0008006" key="4">
    <source>
        <dbReference type="Google" id="ProtNLM"/>
    </source>
</evidence>
<reference evidence="2 3" key="1">
    <citation type="submission" date="2019-09" db="EMBL/GenBank/DDBJ databases">
        <title>Draft genome sequence of Ginsengibacter sp. BR5-29.</title>
        <authorList>
            <person name="Im W.-T."/>
        </authorList>
    </citation>
    <scope>NUCLEOTIDE SEQUENCE [LARGE SCALE GENOMIC DNA]</scope>
    <source>
        <strain evidence="2 3">BR5-29</strain>
    </source>
</reference>
<feature type="chain" id="PRO_5023925620" description="G8 domain-containing protein" evidence="1">
    <location>
        <begin position="27"/>
        <end position="520"/>
    </location>
</feature>
<keyword evidence="3" id="KW-1185">Reference proteome</keyword>
<evidence type="ECO:0000313" key="3">
    <source>
        <dbReference type="Proteomes" id="UP000326903"/>
    </source>
</evidence>
<protein>
    <recommendedName>
        <fullName evidence="4">G8 domain-containing protein</fullName>
    </recommendedName>
</protein>
<evidence type="ECO:0000256" key="1">
    <source>
        <dbReference type="SAM" id="SignalP"/>
    </source>
</evidence>
<evidence type="ECO:0000313" key="2">
    <source>
        <dbReference type="EMBL" id="KAA9034255.1"/>
    </source>
</evidence>
<name>A0A5J5IDG1_9BACT</name>
<feature type="non-terminal residue" evidence="2">
    <location>
        <position position="520"/>
    </location>
</feature>
<sequence>MALKEYPYLKFCFVVLFALFSFWANAGTYYSNSADPTSVNNWWTHTNGTGSHPSDFSTSGDIFILQAGQTCATTTNWTIGTGVTLQIDGTLSINSKNDKVTIDGTVIFTNTSSTQVTMAGGFGGNDFIVSSGATLKTKNINGIQGTNCSLPASITKKAVTLSASANYEFNGSSSQASTGLPSKVNDLNINNTAGVVVASVTIEGNLIVNSGVNFAPTGTITLNTPASAINNSGTITFTNLTIGTTPTVQSQYNASYNIAGTLTINAGKTFAPTGGTITMSSPSSSIINSGTLTFNNLIIAATPAAQSQYNASYNVAGALTINSGVTFGPSGGTITMSATGSGISNRGTLTFSNLTIAATPTAQSQYNASYNVAGALTINPGVTFAPTGGTVTMSTATSAFINNGTLAFNNLTIAATPTAQSQYTTSYSIAGSFTVNSGVYIEITLTVHLGGTINNSGIINAANGTIEMNGSAAQTIPANAFVNNALNNLIISNTHASGVSLGGALDIYNSVTFSGTGKKL</sequence>
<dbReference type="AlphaFoldDB" id="A0A5J5IDG1"/>
<organism evidence="2 3">
    <name type="scientific">Ginsengibacter hankyongi</name>
    <dbReference type="NCBI Taxonomy" id="2607284"/>
    <lineage>
        <taxon>Bacteria</taxon>
        <taxon>Pseudomonadati</taxon>
        <taxon>Bacteroidota</taxon>
        <taxon>Chitinophagia</taxon>
        <taxon>Chitinophagales</taxon>
        <taxon>Chitinophagaceae</taxon>
        <taxon>Ginsengibacter</taxon>
    </lineage>
</organism>
<dbReference type="Proteomes" id="UP000326903">
    <property type="component" value="Unassembled WGS sequence"/>
</dbReference>